<evidence type="ECO:0000313" key="2">
    <source>
        <dbReference type="Proteomes" id="UP001234297"/>
    </source>
</evidence>
<name>A0ACC2KXJ7_PERAE</name>
<evidence type="ECO:0000313" key="1">
    <source>
        <dbReference type="EMBL" id="KAJ8625905.1"/>
    </source>
</evidence>
<dbReference type="EMBL" id="CM056814">
    <property type="protein sequence ID" value="KAJ8625905.1"/>
    <property type="molecule type" value="Genomic_DNA"/>
</dbReference>
<reference evidence="1 2" key="1">
    <citation type="journal article" date="2022" name="Hortic Res">
        <title>A haplotype resolved chromosomal level avocado genome allows analysis of novel avocado genes.</title>
        <authorList>
            <person name="Nath O."/>
            <person name="Fletcher S.J."/>
            <person name="Hayward A."/>
            <person name="Shaw L.M."/>
            <person name="Masouleh A.K."/>
            <person name="Furtado A."/>
            <person name="Henry R.J."/>
            <person name="Mitter N."/>
        </authorList>
    </citation>
    <scope>NUCLEOTIDE SEQUENCE [LARGE SCALE GENOMIC DNA]</scope>
    <source>
        <strain evidence="2">cv. Hass</strain>
    </source>
</reference>
<protein>
    <submittedName>
        <fullName evidence="1">Uncharacterized protein</fullName>
    </submittedName>
</protein>
<comment type="caution">
    <text evidence="1">The sequence shown here is derived from an EMBL/GenBank/DDBJ whole genome shotgun (WGS) entry which is preliminary data.</text>
</comment>
<accession>A0ACC2KXJ7</accession>
<keyword evidence="2" id="KW-1185">Reference proteome</keyword>
<proteinExistence type="predicted"/>
<gene>
    <name evidence="1" type="ORF">MRB53_019212</name>
</gene>
<sequence length="3493" mass="377992">MDDFPAANGDTVSGRKEGESRGCPKTTSQHKRSKSASDKNFNSAGHGASHSTGKDPNVSKDLRNLMRSHKAQSPVDQDSSDMINGASTSHRASLENDIKQLQMHLQQEKSVRIMLERAMGRASSTLSPGHRHVAAQTRELIQEIELLEEEVVNREQHVLSLYRSIFDQCLSRPPSEQSSVMTSPAHTKKNENRRHPSIISSTFCSSKKFPLQHFQVLASKEDSRKKVLQSKTRHASLLSGKTNIQIDGNCSDPTKVPWKEPAVERSSLSRTLKDHIYQCPSKLSEELVRCMGAIYRWVCGAASTKQEKGCSPLFLSRSSTTNVVLTRRCVGDDQDWPCRSMVEISWISIDRKHNSRASCAISSYRVLVEQLERVNPSQMENDAKMAFWINVYNSLVMHAYLAFGIPHSSLRRVALFHKAAYNIGGYIISANSIEHAMLSWRTPRIGRWFESILSTAIWRKSGEERQLLGSGFGLSNSQPLVCFALCSGASSDPVLRVYSAANVKEELEVAKKDYLQANVVVKRSKKVFLPRILERYSKETSISSDDLLSWVCENVDKKLRDAIQKCIDSKSNRKSSHIMEWSPYDTRFRYVFPRDLTEKPWWCEKTNDEQSLSRRKPFLSPESDTFFWDAPMDYDKNDSQSQGYHLGSEDITKSPPLRSLPLPKFDLDEQLQVHLQYDSLGDTGALLGVQNQEENNWIEYFSQGGGIEFGSNIAASCSFSRSNNVWSEATSSESVEMLLKSVGQDVSIAKQNIIEESNVCVGLDSLNKQMDPTSNQDDSVFSMIRGAIDTEPTLPPERCPQRPLTLSKCSVEDHPYVEDVPLTYKDDASGLIDSDLSSVDNKFDSYVNVASERCSSVPVTTPSCAEKLSLEDHSSAAGKVAGENLVSVAFESTQVGPSSTSIQTVVVDAADGTSDVIQWEKPEGLVKDISKKGRSQILRQDAHRDDRHCAGNAMENCTDNLDNLHSSMLKPGSLVQKSVSDDAVFSEKLRECLKTDTHRVGSGVLSKNSGMGDQTAGLMPQEASSVAIEGDKDVGNLDSITSESMHVGPSATSVQNLVSGATDVCSEVVSHDKPEDLMGDISQKGKSQLLKQSTQTDGRHCAEHAVKSGSDNLENFCGSVVKPSSLVKIAVSHDNVSSEKLGELFKTDTHRMDCRGLSQDNELDDQPAGSVPQEPSSIAIEDDVNRQNLDRVSFESVQVGPSATFMQDLAVSAAVGCCEVVSCDSPEGLMEGVFQDGHILILGQDNQTKDRNCVGHATESGTDNLHKPSSVTTAGDEDGGDLDRVDFESMQVDPSVKYMQDLVVGATDECSEVVSCDNPEGLTEGVSQKRNCHILRQDTQTDDRHVGHAAESGTDNLGDFPSSTLKPCSSVLIRVSCKAVVHEKLGELFYTGADQLDCRIFSKGSVMSDQVVGSLPQEASSVVTESDKGREGHYIEEGNNFMVNPSTPIVKMDPPAQMKGLSNLACYKKPEDLLNNDGYQIGSGFYNEGSESDVQIRDRNLGMSSSVLEEKIEGELVENSMNDAGDLSSSVEMVCSPKDTFREKQEIAEIKASINCFEVEGVNAISHNANLEIMEKQMLDKVVENDGNKQNVNSNGSGVHNSIGGISSELPTSSFQDANLSQTCDNRSVDVASGDDHMVNLDGPFLVKENTQSPTHLDDMGKETGSCLVTDYRGDASSRGQSTYSVNAEVFESSAQHGNVYESEGILTATTTKSTVEENSTDIRPASIDFKAIQECVPSEVISQDATQLASFKKLDQTSLVADEVVDEKDGKLTLTVSNSIHLDKDETVDAISTQLCSSIQETCVSHASNGSIPISESRQPTVCNSAAEIVAEKTSHSTAAGNSLDISKASICIKAAREFGKELKPQPDACSSMTNQSSPEVSGVSFDKCAAALVVTTETLPSSLDESSDDIVPNNDQLREANLVSGDDSSAHISFASRGGLRNICKESSLAPITLSDNIAEPHTHTDECGNPNSSEPNCGSPTVITCSEPSQTEKKDHCCIEKGSLDQNIPISDDVHQVESKVNSFNFPAQAPKGKAASGEDRSFTFKVGSPDVLPERESGKGWKKFSNIQAIELPQTAKESPTVPGPCQTDPEIFGPCQTDPEIFPETPYGRHQISGDLKAYGTGKGIGVDKTGLVSGSAANRTVSTGRKRAKETPRPKRTNESDGSPCSASLNSDGTMSRPTHAEGITKCSRIEGKNTKASCVPTIQASSLPDLNTSAAPMMLHQPFTILQQRQLRAQIFVYGSLIQGTAPDESCMISAFGDTSRDSGRRVWENVWRVAVERFKNQKSPHNNLKTPLPSYSGARVSRCSSLQSVALSSSASRSASKGAASAIVNPSLSLSSPVRSFSTPRDGLPSSSSKSGSSLLDSHQLLSTLHPQPTLHMSPWQSQAPGLGSWVVSPQTSALDNSTRYSALPIAEAVKVTSVRDLSEPSASRAQLVSPSPLAPTVGPADVPTSANLLIEDKRKTPRKHASADQKPKKGKNSLLPELRQISSITQPQNEPASSTGATKHSATSGCILSPSPPTSAGTSCGLASTGSPVASSMKYHLVGSSSTDQRVIVSVETCSRIEQAKHVSADHKPKKRKTSLVPEHGQNSSINPLQNESASGVAKHFPTSECILSPSPPTSAGTPGGMASTSSPLAPSMHYHIVGSGNSDQRVIFSEETCSRIEQAKLHAEDAAALADTAVRHSQGIWNQLAVKKNSGLLSEVEARLASAAVAAAVAASVAKAAAAAAKVASDAALQAKLIADEALIMPKLGTCAQDTVVGLLDGREKLERISSASIMKGKDGTESSSSLFVVAREAARRGVEVTSAAAKRLKNMDAVVKAAELAAEAVSHAGTVITMGDPIPLTLTELVEAGPEGYWKAHQNSAMHPVNANGLHASEQLSPVAAGECPDNTVEHLKELPSSRNETLRTAGEGEMNSTKSNLLKDSVESEIELVSSLQEGFQGQGGQNVSGVAKTVGEVSEMVVGLRAPLVTTQNDKDERNQPFRTSKEIEIKEGSPVEVVSDEDGLRGVWFSAKVLSLKDGKAYVCYTDLLQDEGCGQLKEWIPLGTEGNKAPRIRIAHPMTAMKFEGTRKRRREAMGNYVWSVGDRVDAWMRDGWWEGIVTERNKSDETKLTIYFPADGDSSIIRAWNLRPSLLWKDGQWMEWSRENYCSPHEVDTPEEKRRKLGRHEIEIDSQVDAGGNKQSKIPCIGDSREYQESRSLLNKKFTDTRNAIEENISDSLKMKRTGLQKEGSRVVFGIPKPGKKRKFMNVSKHYIEDGVAKTSEGTDSVKFAKYLVPQGSLGWKNTSKVNIKGKRRPTDSKPKMLYSGKDPRIPSRSKREQDGSSISVVSASSGSTQQDTLLNVKASVGHKENYLEKSTHLGVHSFSNTVKAAEDPVFFSPQELDSGVQSFKKPSSSDKEVGGMKGKAAVAGRKLASDVEKGSSIPGKQVQDATEPRRSNRRIQPTSRLLEGLQSSFIISKIPSLSHGKGAKTQHRSTSSSRGT</sequence>
<organism evidence="1 2">
    <name type="scientific">Persea americana</name>
    <name type="common">Avocado</name>
    <dbReference type="NCBI Taxonomy" id="3435"/>
    <lineage>
        <taxon>Eukaryota</taxon>
        <taxon>Viridiplantae</taxon>
        <taxon>Streptophyta</taxon>
        <taxon>Embryophyta</taxon>
        <taxon>Tracheophyta</taxon>
        <taxon>Spermatophyta</taxon>
        <taxon>Magnoliopsida</taxon>
        <taxon>Magnoliidae</taxon>
        <taxon>Laurales</taxon>
        <taxon>Lauraceae</taxon>
        <taxon>Persea</taxon>
    </lineage>
</organism>
<dbReference type="Proteomes" id="UP001234297">
    <property type="component" value="Chromosome 6"/>
</dbReference>